<reference evidence="3" key="1">
    <citation type="submission" date="2025-08" db="UniProtKB">
        <authorList>
            <consortium name="RefSeq"/>
        </authorList>
    </citation>
    <scope>IDENTIFICATION</scope>
</reference>
<keyword evidence="2" id="KW-1185">Reference proteome</keyword>
<accession>A0A6P5U260</accession>
<dbReference type="GeneID" id="110773228"/>
<dbReference type="AlphaFoldDB" id="A0A6P5U260"/>
<name>A0A6P5U260_PRUAV</name>
<gene>
    <name evidence="3" type="primary">LOC110773228</name>
</gene>
<dbReference type="KEGG" id="pavi:110773228"/>
<organism evidence="2 3">
    <name type="scientific">Prunus avium</name>
    <name type="common">Cherry</name>
    <name type="synonym">Cerasus avium</name>
    <dbReference type="NCBI Taxonomy" id="42229"/>
    <lineage>
        <taxon>Eukaryota</taxon>
        <taxon>Viridiplantae</taxon>
        <taxon>Streptophyta</taxon>
        <taxon>Embryophyta</taxon>
        <taxon>Tracheophyta</taxon>
        <taxon>Spermatophyta</taxon>
        <taxon>Magnoliopsida</taxon>
        <taxon>eudicotyledons</taxon>
        <taxon>Gunneridae</taxon>
        <taxon>Pentapetalae</taxon>
        <taxon>rosids</taxon>
        <taxon>fabids</taxon>
        <taxon>Rosales</taxon>
        <taxon>Rosaceae</taxon>
        <taxon>Amygdaloideae</taxon>
        <taxon>Amygdaleae</taxon>
        <taxon>Prunus</taxon>
    </lineage>
</organism>
<dbReference type="RefSeq" id="XP_021833422.1">
    <property type="nucleotide sequence ID" value="XM_021977730.1"/>
</dbReference>
<feature type="region of interest" description="Disordered" evidence="1">
    <location>
        <begin position="1"/>
        <end position="59"/>
    </location>
</feature>
<protein>
    <submittedName>
        <fullName evidence="3">Uncharacterized protein LOC110773228</fullName>
    </submittedName>
</protein>
<feature type="compositionally biased region" description="Basic and acidic residues" evidence="1">
    <location>
        <begin position="19"/>
        <end position="29"/>
    </location>
</feature>
<sequence>MGPKRGGTRRGTRQSSRLRGQDPHPKPENEPNSGLTPEQVEQSYVGGQTGAVPEMATPQMDPNFQQTLELLTQALSRTGHSRDPSLNYADQARRIEAVEFDGDGDGDPAMEWIEKMERIMDVMDVPQGRKVVLATFFLSRNARYLWESMRRRYQDPSTITWQVFRTTFDEQFNPLAYQNMKMEEFLQLE</sequence>
<evidence type="ECO:0000256" key="1">
    <source>
        <dbReference type="SAM" id="MobiDB-lite"/>
    </source>
</evidence>
<proteinExistence type="predicted"/>
<feature type="compositionally biased region" description="Basic residues" evidence="1">
    <location>
        <begin position="1"/>
        <end position="12"/>
    </location>
</feature>
<feature type="compositionally biased region" description="Polar residues" evidence="1">
    <location>
        <begin position="30"/>
        <end position="46"/>
    </location>
</feature>
<evidence type="ECO:0000313" key="3">
    <source>
        <dbReference type="RefSeq" id="XP_021833422.1"/>
    </source>
</evidence>
<evidence type="ECO:0000313" key="2">
    <source>
        <dbReference type="Proteomes" id="UP000515124"/>
    </source>
</evidence>
<dbReference type="Proteomes" id="UP000515124">
    <property type="component" value="Unplaced"/>
</dbReference>